<organism evidence="1 2">
    <name type="scientific">Astatotilapia calliptera</name>
    <name type="common">Eastern happy</name>
    <name type="synonym">Chromis callipterus</name>
    <dbReference type="NCBI Taxonomy" id="8154"/>
    <lineage>
        <taxon>Eukaryota</taxon>
        <taxon>Metazoa</taxon>
        <taxon>Chordata</taxon>
        <taxon>Craniata</taxon>
        <taxon>Vertebrata</taxon>
        <taxon>Euteleostomi</taxon>
        <taxon>Actinopterygii</taxon>
        <taxon>Neopterygii</taxon>
        <taxon>Teleostei</taxon>
        <taxon>Neoteleostei</taxon>
        <taxon>Acanthomorphata</taxon>
        <taxon>Ovalentaria</taxon>
        <taxon>Cichlomorphae</taxon>
        <taxon>Cichliformes</taxon>
        <taxon>Cichlidae</taxon>
        <taxon>African cichlids</taxon>
        <taxon>Pseudocrenilabrinae</taxon>
        <taxon>Haplochromini</taxon>
        <taxon>Astatotilapia</taxon>
    </lineage>
</organism>
<dbReference type="Bgee" id="ENSACLG00000012844">
    <property type="expression patterns" value="Expressed in liver and 2 other cell types or tissues"/>
</dbReference>
<evidence type="ECO:0000313" key="2">
    <source>
        <dbReference type="Proteomes" id="UP000265100"/>
    </source>
</evidence>
<protein>
    <submittedName>
        <fullName evidence="1">Uncharacterized protein</fullName>
    </submittedName>
</protein>
<dbReference type="Ensembl" id="ENSACLT00000019293.1">
    <property type="protein sequence ID" value="ENSACLP00000018851.1"/>
    <property type="gene ID" value="ENSACLG00000012844.1"/>
</dbReference>
<evidence type="ECO:0000313" key="1">
    <source>
        <dbReference type="Ensembl" id="ENSACLP00000018851.1"/>
    </source>
</evidence>
<reference evidence="1" key="3">
    <citation type="submission" date="2025-08" db="UniProtKB">
        <authorList>
            <consortium name="Ensembl"/>
        </authorList>
    </citation>
    <scope>IDENTIFICATION</scope>
</reference>
<reference evidence="1 2" key="1">
    <citation type="submission" date="2018-05" db="EMBL/GenBank/DDBJ databases">
        <authorList>
            <person name="Datahose"/>
        </authorList>
    </citation>
    <scope>NUCLEOTIDE SEQUENCE</scope>
</reference>
<keyword evidence="2" id="KW-1185">Reference proteome</keyword>
<proteinExistence type="predicted"/>
<dbReference type="AlphaFoldDB" id="A0A3P8PP58"/>
<reference evidence="1" key="4">
    <citation type="submission" date="2025-09" db="UniProtKB">
        <authorList>
            <consortium name="Ensembl"/>
        </authorList>
    </citation>
    <scope>IDENTIFICATION</scope>
</reference>
<dbReference type="Proteomes" id="UP000265100">
    <property type="component" value="Chromosome 11"/>
</dbReference>
<reference evidence="2" key="2">
    <citation type="submission" date="2023-03" db="EMBL/GenBank/DDBJ databases">
        <authorList>
            <consortium name="Wellcome Sanger Institute Data Sharing"/>
        </authorList>
    </citation>
    <scope>NUCLEOTIDE SEQUENCE [LARGE SCALE GENOMIC DNA]</scope>
</reference>
<dbReference type="OMA" id="PNHRLAQ"/>
<name>A0A3P8PP58_ASTCA</name>
<accession>A0A3P8PP58</accession>
<dbReference type="GeneTree" id="ENSGT00940000182448"/>
<sequence>MELLSEVQALPVQRLSPLSSGGSVGVCRSVKILSDIKPSVGQQRVGTADLYHTQYRTCPNHRLAQTPPTASPMQRRQQKCLFKAADTALLSFLSQVHLRFLNAARSRSRPLPRCDRGNVQFLI</sequence>